<dbReference type="RefSeq" id="XP_025570452.1">
    <property type="nucleotide sequence ID" value="XM_025714567.1"/>
</dbReference>
<name>A0A395GL59_9EURO</name>
<evidence type="ECO:0000313" key="2">
    <source>
        <dbReference type="EMBL" id="RAK96124.1"/>
    </source>
</evidence>
<keyword evidence="1" id="KW-0472">Membrane</keyword>
<feature type="transmembrane region" description="Helical" evidence="1">
    <location>
        <begin position="18"/>
        <end position="36"/>
    </location>
</feature>
<evidence type="ECO:0000256" key="1">
    <source>
        <dbReference type="SAM" id="Phobius"/>
    </source>
</evidence>
<sequence>MGGVIALDGHHVSSLSTAVWWLSYTLFFCIQAGLIYQHLGGPFGLVMALYNMPCVSVWLARPGPLCNLDACPSVPCLLFGSRLAPPVCVFFLFSLCHLTHGLASSRS</sequence>
<dbReference type="VEuPathDB" id="FungiDB:BO80DRAFT_242698"/>
<keyword evidence="1" id="KW-1133">Transmembrane helix</keyword>
<keyword evidence="3" id="KW-1185">Reference proteome</keyword>
<dbReference type="AlphaFoldDB" id="A0A395GL59"/>
<reference evidence="2 3" key="1">
    <citation type="submission" date="2018-02" db="EMBL/GenBank/DDBJ databases">
        <title>The genomes of Aspergillus section Nigri reveals drivers in fungal speciation.</title>
        <authorList>
            <consortium name="DOE Joint Genome Institute"/>
            <person name="Vesth T.C."/>
            <person name="Nybo J."/>
            <person name="Theobald S."/>
            <person name="Brandl J."/>
            <person name="Frisvad J.C."/>
            <person name="Nielsen K.F."/>
            <person name="Lyhne E.K."/>
            <person name="Kogle M.E."/>
            <person name="Kuo A."/>
            <person name="Riley R."/>
            <person name="Clum A."/>
            <person name="Nolan M."/>
            <person name="Lipzen A."/>
            <person name="Salamov A."/>
            <person name="Henrissat B."/>
            <person name="Wiebenga A."/>
            <person name="De vries R.P."/>
            <person name="Grigoriev I.V."/>
            <person name="Mortensen U.H."/>
            <person name="Andersen M.R."/>
            <person name="Baker S.E."/>
        </authorList>
    </citation>
    <scope>NUCLEOTIDE SEQUENCE [LARGE SCALE GENOMIC DNA]</scope>
    <source>
        <strain evidence="2 3">CBS 121593</strain>
    </source>
</reference>
<gene>
    <name evidence="2" type="ORF">BO80DRAFT_242698</name>
</gene>
<accession>A0A395GL59</accession>
<dbReference type="Proteomes" id="UP000249402">
    <property type="component" value="Unassembled WGS sequence"/>
</dbReference>
<proteinExistence type="predicted"/>
<evidence type="ECO:0000313" key="3">
    <source>
        <dbReference type="Proteomes" id="UP000249402"/>
    </source>
</evidence>
<organism evidence="2 3">
    <name type="scientific">Aspergillus ibericus CBS 121593</name>
    <dbReference type="NCBI Taxonomy" id="1448316"/>
    <lineage>
        <taxon>Eukaryota</taxon>
        <taxon>Fungi</taxon>
        <taxon>Dikarya</taxon>
        <taxon>Ascomycota</taxon>
        <taxon>Pezizomycotina</taxon>
        <taxon>Eurotiomycetes</taxon>
        <taxon>Eurotiomycetidae</taxon>
        <taxon>Eurotiales</taxon>
        <taxon>Aspergillaceae</taxon>
        <taxon>Aspergillus</taxon>
        <taxon>Aspergillus subgen. Circumdati</taxon>
    </lineage>
</organism>
<feature type="transmembrane region" description="Helical" evidence="1">
    <location>
        <begin position="43"/>
        <end position="60"/>
    </location>
</feature>
<dbReference type="EMBL" id="KZ824480">
    <property type="protein sequence ID" value="RAK96124.1"/>
    <property type="molecule type" value="Genomic_DNA"/>
</dbReference>
<keyword evidence="1" id="KW-0812">Transmembrane</keyword>
<dbReference type="GeneID" id="37219432"/>
<protein>
    <submittedName>
        <fullName evidence="2">Uncharacterized protein</fullName>
    </submittedName>
</protein>